<evidence type="ECO:0000256" key="1">
    <source>
        <dbReference type="ARBA" id="ARBA00004141"/>
    </source>
</evidence>
<keyword evidence="7" id="KW-0915">Sodium</keyword>
<keyword evidence="10 12" id="KW-0739">Sodium transport</keyword>
<dbReference type="Proteomes" id="UP001652620">
    <property type="component" value="Chromosome 3"/>
</dbReference>
<dbReference type="RefSeq" id="XP_049309899.1">
    <property type="nucleotide sequence ID" value="XM_049453942.1"/>
</dbReference>
<feature type="transmembrane region" description="Helical" evidence="13">
    <location>
        <begin position="78"/>
        <end position="100"/>
    </location>
</feature>
<evidence type="ECO:0000256" key="10">
    <source>
        <dbReference type="ARBA" id="ARBA00023201"/>
    </source>
</evidence>
<keyword evidence="4 12" id="KW-0894">Sodium channel</keyword>
<dbReference type="Pfam" id="PF00858">
    <property type="entry name" value="ASC"/>
    <property type="match status" value="1"/>
</dbReference>
<dbReference type="Gene3D" id="1.10.287.820">
    <property type="entry name" value="Acid-sensing ion channel domain"/>
    <property type="match status" value="1"/>
</dbReference>
<comment type="similarity">
    <text evidence="2 12">Belongs to the amiloride-sensitive sodium channel (TC 1.A.6) family.</text>
</comment>
<name>A0ABM3JL30_BACDO</name>
<evidence type="ECO:0000256" key="8">
    <source>
        <dbReference type="ARBA" id="ARBA00023065"/>
    </source>
</evidence>
<evidence type="ECO:0000313" key="14">
    <source>
        <dbReference type="Proteomes" id="UP001652620"/>
    </source>
</evidence>
<keyword evidence="14" id="KW-1185">Reference proteome</keyword>
<evidence type="ECO:0000313" key="15">
    <source>
        <dbReference type="RefSeq" id="XP_049309899.1"/>
    </source>
</evidence>
<evidence type="ECO:0000256" key="6">
    <source>
        <dbReference type="ARBA" id="ARBA00022989"/>
    </source>
</evidence>
<evidence type="ECO:0000256" key="13">
    <source>
        <dbReference type="SAM" id="Phobius"/>
    </source>
</evidence>
<keyword evidence="9 13" id="KW-0472">Membrane</keyword>
<reference evidence="15" key="1">
    <citation type="submission" date="2025-08" db="UniProtKB">
        <authorList>
            <consortium name="RefSeq"/>
        </authorList>
    </citation>
    <scope>IDENTIFICATION</scope>
    <source>
        <tissue evidence="15">Adult</tissue>
    </source>
</reference>
<evidence type="ECO:0000256" key="7">
    <source>
        <dbReference type="ARBA" id="ARBA00023053"/>
    </source>
</evidence>
<comment type="subcellular location">
    <subcellularLocation>
        <location evidence="1">Membrane</location>
        <topology evidence="1">Multi-pass membrane protein</topology>
    </subcellularLocation>
</comment>
<evidence type="ECO:0000256" key="2">
    <source>
        <dbReference type="ARBA" id="ARBA00007193"/>
    </source>
</evidence>
<keyword evidence="3 12" id="KW-0813">Transport</keyword>
<dbReference type="GO" id="GO:0034220">
    <property type="term" value="P:monoatomic ion transmembrane transport"/>
    <property type="evidence" value="ECO:0007669"/>
    <property type="project" value="UniProtKB-KW"/>
</dbReference>
<proteinExistence type="inferred from homology"/>
<sequence>MFLNVWKQNAEGKKLRQRGKLHHPQRFHSKVLNPGYRRDVAQRLRLAIVDTFWEYTQTTKVSGIWLLRRNRTHGVSRWIWSSVLINLFLLGVYLSLQLWLKFYSYPILNTISSDLAITDVAFPGITICSPKVVNRERVQRYIKTLKIPAGIDPQDVAIGLEYINAFTDQNWKSPPQDSFKTADEVLRLNNLTIYDVAKAVSGSCNDFVKRCYWGIEEFPCRQKHEYLSFISTTSFLGPCCSFNYNPKNLSYVPFSANIFGIDGGLTIVGVEGSERNLSTGLIVLAHHPMDYVTEATSSVTITSNSESFVEISPTVQSSSTEVLELSQGKRDCLISDDLELHSYRQAACSLACRTEAIMKTCHCVPYHIPNAKADYRECKLNDSVCYSKNYDAFKSVKCEICLPNCYDVTYSTLAYKTDLKLHNCSVSTHYTTTFDTQDIFIVRAYLTKQTVPAIRKVVVMSWIGLLSDLGGVFNLCLGISMVSLIEFGYYCTHRLYTNYKARCVLLQPLNRGKGQK</sequence>
<dbReference type="GeneID" id="105228208"/>
<evidence type="ECO:0000256" key="4">
    <source>
        <dbReference type="ARBA" id="ARBA00022461"/>
    </source>
</evidence>
<dbReference type="PANTHER" id="PTHR11690:SF263">
    <property type="entry name" value="PICKPOCKET 6"/>
    <property type="match status" value="1"/>
</dbReference>
<evidence type="ECO:0000256" key="11">
    <source>
        <dbReference type="ARBA" id="ARBA00023303"/>
    </source>
</evidence>
<evidence type="ECO:0000256" key="12">
    <source>
        <dbReference type="RuleBase" id="RU000679"/>
    </source>
</evidence>
<gene>
    <name evidence="15" type="primary">LOC105228208</name>
</gene>
<evidence type="ECO:0000256" key="3">
    <source>
        <dbReference type="ARBA" id="ARBA00022448"/>
    </source>
</evidence>
<evidence type="ECO:0000256" key="5">
    <source>
        <dbReference type="ARBA" id="ARBA00022692"/>
    </source>
</evidence>
<keyword evidence="5 12" id="KW-0812">Transmembrane</keyword>
<keyword evidence="6 13" id="KW-1133">Transmembrane helix</keyword>
<keyword evidence="8 12" id="KW-0406">Ion transport</keyword>
<dbReference type="Gene3D" id="1.10.287.770">
    <property type="entry name" value="YojJ-like"/>
    <property type="match status" value="1"/>
</dbReference>
<evidence type="ECO:0000256" key="9">
    <source>
        <dbReference type="ARBA" id="ARBA00023136"/>
    </source>
</evidence>
<dbReference type="InterPro" id="IPR001873">
    <property type="entry name" value="ENaC"/>
</dbReference>
<dbReference type="PANTHER" id="PTHR11690">
    <property type="entry name" value="AMILORIDE-SENSITIVE SODIUM CHANNEL-RELATED"/>
    <property type="match status" value="1"/>
</dbReference>
<organism evidence="14 15">
    <name type="scientific">Bactrocera dorsalis</name>
    <name type="common">Oriental fruit fly</name>
    <name type="synonym">Dacus dorsalis</name>
    <dbReference type="NCBI Taxonomy" id="27457"/>
    <lineage>
        <taxon>Eukaryota</taxon>
        <taxon>Metazoa</taxon>
        <taxon>Ecdysozoa</taxon>
        <taxon>Arthropoda</taxon>
        <taxon>Hexapoda</taxon>
        <taxon>Insecta</taxon>
        <taxon>Pterygota</taxon>
        <taxon>Neoptera</taxon>
        <taxon>Endopterygota</taxon>
        <taxon>Diptera</taxon>
        <taxon>Brachycera</taxon>
        <taxon>Muscomorpha</taxon>
        <taxon>Tephritoidea</taxon>
        <taxon>Tephritidae</taxon>
        <taxon>Bactrocera</taxon>
        <taxon>Bactrocera</taxon>
    </lineage>
</organism>
<accession>A0ABM3JL30</accession>
<keyword evidence="11 12" id="KW-0407">Ion channel</keyword>
<dbReference type="PRINTS" id="PR01078">
    <property type="entry name" value="AMINACHANNEL"/>
</dbReference>
<protein>
    <submittedName>
        <fullName evidence="15">Sodium channel protein Nach</fullName>
    </submittedName>
</protein>